<keyword evidence="1" id="KW-0813">Transport</keyword>
<keyword evidence="3" id="KW-0547">Nucleotide-binding</keyword>
<dbReference type="InterPro" id="IPR051120">
    <property type="entry name" value="ABC_AA/LPS_Transport"/>
</dbReference>
<dbReference type="AlphaFoldDB" id="A0A840FV64"/>
<evidence type="ECO:0000256" key="2">
    <source>
        <dbReference type="ARBA" id="ARBA00022475"/>
    </source>
</evidence>
<dbReference type="Pfam" id="PF00005">
    <property type="entry name" value="ABC_tran"/>
    <property type="match status" value="1"/>
</dbReference>
<dbReference type="RefSeq" id="WP_184642778.1">
    <property type="nucleotide sequence ID" value="NZ_JACIFZ010000021.1"/>
</dbReference>
<dbReference type="EMBL" id="JACIFZ010000021">
    <property type="protein sequence ID" value="MBB4226103.1"/>
    <property type="molecule type" value="Genomic_DNA"/>
</dbReference>
<keyword evidence="4 6" id="KW-0067">ATP-binding</keyword>
<dbReference type="GO" id="GO:0005886">
    <property type="term" value="C:plasma membrane"/>
    <property type="evidence" value="ECO:0007669"/>
    <property type="project" value="TreeGrafter"/>
</dbReference>
<dbReference type="GO" id="GO:0005524">
    <property type="term" value="F:ATP binding"/>
    <property type="evidence" value="ECO:0007669"/>
    <property type="project" value="UniProtKB-KW"/>
</dbReference>
<dbReference type="InterPro" id="IPR003593">
    <property type="entry name" value="AAA+_ATPase"/>
</dbReference>
<protein>
    <submittedName>
        <fullName evidence="6">Branched-chain amino acid transport system ATP-binding protein</fullName>
    </submittedName>
</protein>
<dbReference type="Proteomes" id="UP000524450">
    <property type="component" value="Unassembled WGS sequence"/>
</dbReference>
<evidence type="ECO:0000313" key="7">
    <source>
        <dbReference type="Proteomes" id="UP000524450"/>
    </source>
</evidence>
<name>A0A840FV64_9BURK</name>
<evidence type="ECO:0000256" key="1">
    <source>
        <dbReference type="ARBA" id="ARBA00022448"/>
    </source>
</evidence>
<dbReference type="InterPro" id="IPR032823">
    <property type="entry name" value="BCA_ABC_TP_C"/>
</dbReference>
<comment type="caution">
    <text evidence="6">The sequence shown here is derived from an EMBL/GenBank/DDBJ whole genome shotgun (WGS) entry which is preliminary data.</text>
</comment>
<dbReference type="PANTHER" id="PTHR45772">
    <property type="entry name" value="CONSERVED COMPONENT OF ABC TRANSPORTER FOR NATURAL AMINO ACIDS-RELATED"/>
    <property type="match status" value="1"/>
</dbReference>
<evidence type="ECO:0000256" key="4">
    <source>
        <dbReference type="ARBA" id="ARBA00022840"/>
    </source>
</evidence>
<sequence>MAKPLFSTQGLRKSFPGLLATDNVSIDVHPGQVHALIGPNGAGKSTLVNLISGLLPADEGRITLDGRELQGLSAHARVRAGLSRCFQVTSIFPGASVLDNLRLAAQSHLPGYWHPWGRRDRHAEINEHALDLAQMVGLEGRLTHTAGALPHGAQRQLDVALALAARPRLLLLDEPMAGMGQDESERVAQLIEKLRQSMAILLIEHDMHAVFRLADRISVLVYGRVMASGTPDEIRNNEQVRDVYLGSEVNA</sequence>
<organism evidence="6 7">
    <name type="scientific">Variovorax guangxiensis</name>
    <dbReference type="NCBI Taxonomy" id="1775474"/>
    <lineage>
        <taxon>Bacteria</taxon>
        <taxon>Pseudomonadati</taxon>
        <taxon>Pseudomonadota</taxon>
        <taxon>Betaproteobacteria</taxon>
        <taxon>Burkholderiales</taxon>
        <taxon>Comamonadaceae</taxon>
        <taxon>Variovorax</taxon>
    </lineage>
</organism>
<dbReference type="Gene3D" id="3.40.50.300">
    <property type="entry name" value="P-loop containing nucleotide triphosphate hydrolases"/>
    <property type="match status" value="1"/>
</dbReference>
<dbReference type="InterPro" id="IPR003439">
    <property type="entry name" value="ABC_transporter-like_ATP-bd"/>
</dbReference>
<accession>A0A840FV64</accession>
<dbReference type="SMART" id="SM00382">
    <property type="entry name" value="AAA"/>
    <property type="match status" value="1"/>
</dbReference>
<keyword evidence="2" id="KW-0472">Membrane</keyword>
<dbReference type="PROSITE" id="PS50893">
    <property type="entry name" value="ABC_TRANSPORTER_2"/>
    <property type="match status" value="1"/>
</dbReference>
<dbReference type="PANTHER" id="PTHR45772:SF2">
    <property type="entry name" value="ABC TRANSPORTER ATP-BINDING PROTEIN"/>
    <property type="match status" value="1"/>
</dbReference>
<dbReference type="GO" id="GO:0016887">
    <property type="term" value="F:ATP hydrolysis activity"/>
    <property type="evidence" value="ECO:0007669"/>
    <property type="project" value="InterPro"/>
</dbReference>
<dbReference type="CDD" id="cd03219">
    <property type="entry name" value="ABC_Mj1267_LivG_branched"/>
    <property type="match status" value="1"/>
</dbReference>
<evidence type="ECO:0000313" key="6">
    <source>
        <dbReference type="EMBL" id="MBB4226103.1"/>
    </source>
</evidence>
<dbReference type="Pfam" id="PF12399">
    <property type="entry name" value="BCA_ABC_TP_C"/>
    <property type="match status" value="1"/>
</dbReference>
<gene>
    <name evidence="6" type="ORF">GGD71_006922</name>
</gene>
<dbReference type="InterPro" id="IPR027417">
    <property type="entry name" value="P-loop_NTPase"/>
</dbReference>
<keyword evidence="2" id="KW-1003">Cell membrane</keyword>
<dbReference type="SUPFAM" id="SSF52540">
    <property type="entry name" value="P-loop containing nucleoside triphosphate hydrolases"/>
    <property type="match status" value="1"/>
</dbReference>
<feature type="domain" description="ABC transporter" evidence="5">
    <location>
        <begin position="6"/>
        <end position="247"/>
    </location>
</feature>
<proteinExistence type="predicted"/>
<reference evidence="6 7" key="1">
    <citation type="submission" date="2020-08" db="EMBL/GenBank/DDBJ databases">
        <title>Genomic Encyclopedia of Type Strains, Phase IV (KMG-V): Genome sequencing to study the core and pangenomes of soil and plant-associated prokaryotes.</title>
        <authorList>
            <person name="Whitman W."/>
        </authorList>
    </citation>
    <scope>NUCLEOTIDE SEQUENCE [LARGE SCALE GENOMIC DNA]</scope>
    <source>
        <strain evidence="6 7">34/80</strain>
    </source>
</reference>
<evidence type="ECO:0000259" key="5">
    <source>
        <dbReference type="PROSITE" id="PS50893"/>
    </source>
</evidence>
<evidence type="ECO:0000256" key="3">
    <source>
        <dbReference type="ARBA" id="ARBA00022741"/>
    </source>
</evidence>